<keyword evidence="6" id="KW-1185">Reference proteome</keyword>
<evidence type="ECO:0000256" key="1">
    <source>
        <dbReference type="ARBA" id="ARBA00007905"/>
    </source>
</evidence>
<dbReference type="PIRSF" id="PIRSF000097">
    <property type="entry name" value="AKR"/>
    <property type="match status" value="1"/>
</dbReference>
<keyword evidence="2" id="KW-0521">NADP</keyword>
<dbReference type="PRINTS" id="PR00069">
    <property type="entry name" value="ALDKETRDTASE"/>
</dbReference>
<name>A0ABR1AFL1_POLSC</name>
<reference evidence="5 6" key="1">
    <citation type="submission" date="2023-09" db="EMBL/GenBank/DDBJ databases">
        <title>Genomes of two closely related lineages of the louse Polyplax serrata with different host specificities.</title>
        <authorList>
            <person name="Martinu J."/>
            <person name="Tarabai H."/>
            <person name="Stefka J."/>
            <person name="Hypsa V."/>
        </authorList>
    </citation>
    <scope>NUCLEOTIDE SEQUENCE [LARGE SCALE GENOMIC DNA]</scope>
    <source>
        <strain evidence="5">98ZLc_SE</strain>
    </source>
</reference>
<dbReference type="InterPro" id="IPR018170">
    <property type="entry name" value="Aldo/ket_reductase_CS"/>
</dbReference>
<proteinExistence type="inferred from homology"/>
<feature type="domain" description="NADP-dependent oxidoreductase" evidence="4">
    <location>
        <begin position="79"/>
        <end position="229"/>
    </location>
</feature>
<dbReference type="PANTHER" id="PTHR43827">
    <property type="entry name" value="2,5-DIKETO-D-GLUCONIC ACID REDUCTASE"/>
    <property type="match status" value="1"/>
</dbReference>
<dbReference type="InterPro" id="IPR036812">
    <property type="entry name" value="NAD(P)_OxRdtase_dom_sf"/>
</dbReference>
<dbReference type="PROSITE" id="PS00062">
    <property type="entry name" value="ALDOKETO_REDUCTASE_2"/>
    <property type="match status" value="1"/>
</dbReference>
<evidence type="ECO:0000313" key="5">
    <source>
        <dbReference type="EMBL" id="KAK6618260.1"/>
    </source>
</evidence>
<dbReference type="EMBL" id="JAWJWF010000050">
    <property type="protein sequence ID" value="KAK6618260.1"/>
    <property type="molecule type" value="Genomic_DNA"/>
</dbReference>
<dbReference type="SUPFAM" id="SSF51430">
    <property type="entry name" value="NAD(P)-linked oxidoreductase"/>
    <property type="match status" value="1"/>
</dbReference>
<accession>A0ABR1AFL1</accession>
<dbReference type="InterPro" id="IPR020471">
    <property type="entry name" value="AKR"/>
</dbReference>
<comment type="similarity">
    <text evidence="1">Belongs to the aldo/keto reductase family.</text>
</comment>
<comment type="caution">
    <text evidence="5">The sequence shown here is derived from an EMBL/GenBank/DDBJ whole genome shotgun (WGS) entry which is preliminary data.</text>
</comment>
<dbReference type="Gene3D" id="3.20.20.100">
    <property type="entry name" value="NADP-dependent oxidoreductase domain"/>
    <property type="match status" value="1"/>
</dbReference>
<dbReference type="Pfam" id="PF00248">
    <property type="entry name" value="Aldo_ket_red"/>
    <property type="match status" value="2"/>
</dbReference>
<keyword evidence="3" id="KW-0560">Oxidoreductase</keyword>
<evidence type="ECO:0000256" key="2">
    <source>
        <dbReference type="ARBA" id="ARBA00022857"/>
    </source>
</evidence>
<evidence type="ECO:0000256" key="3">
    <source>
        <dbReference type="ARBA" id="ARBA00023002"/>
    </source>
</evidence>
<gene>
    <name evidence="5" type="ORF">RUM44_002711</name>
</gene>
<dbReference type="PANTHER" id="PTHR43827:SF3">
    <property type="entry name" value="NADP-DEPENDENT OXIDOREDUCTASE DOMAIN-CONTAINING PROTEIN"/>
    <property type="match status" value="1"/>
</dbReference>
<dbReference type="InterPro" id="IPR023210">
    <property type="entry name" value="NADP_OxRdtase_dom"/>
</dbReference>
<sequence length="316" mass="36775">MLFQATQNSNFMSESKFKEVLFFLPSKVHKKYQKLNNGNLLPMVTFGTSKIDGFENIHNSIKIALETGYRSFECEPEDNQEKYLGIALSDLLPKNNLTRSDIYIIGKVCPKFYGATKVREALERTCSNLQTDYLDLYLMQWPGGYHMNSDDEANLKMRRDTWMEMMTLNKKALIKSIGVCNFEIRHLKYFQELNLTPPAVNQCEFHPRCPQRELLNYCRENEIMLQAISFENSFHPLLLNDGTIRIIGRKINRTPTQVILRWILNHGVAVIPQSTKPKTIRSNFALYDFVLEKPEMDAVTLLKFREKYLINPISIV</sequence>
<dbReference type="Proteomes" id="UP001359485">
    <property type="component" value="Unassembled WGS sequence"/>
</dbReference>
<protein>
    <recommendedName>
        <fullName evidence="4">NADP-dependent oxidoreductase domain-containing protein</fullName>
    </recommendedName>
</protein>
<evidence type="ECO:0000259" key="4">
    <source>
        <dbReference type="Pfam" id="PF00248"/>
    </source>
</evidence>
<organism evidence="5 6">
    <name type="scientific">Polyplax serrata</name>
    <name type="common">Common mouse louse</name>
    <dbReference type="NCBI Taxonomy" id="468196"/>
    <lineage>
        <taxon>Eukaryota</taxon>
        <taxon>Metazoa</taxon>
        <taxon>Ecdysozoa</taxon>
        <taxon>Arthropoda</taxon>
        <taxon>Hexapoda</taxon>
        <taxon>Insecta</taxon>
        <taxon>Pterygota</taxon>
        <taxon>Neoptera</taxon>
        <taxon>Paraneoptera</taxon>
        <taxon>Psocodea</taxon>
        <taxon>Troctomorpha</taxon>
        <taxon>Phthiraptera</taxon>
        <taxon>Anoplura</taxon>
        <taxon>Polyplacidae</taxon>
        <taxon>Polyplax</taxon>
    </lineage>
</organism>
<feature type="domain" description="NADP-dependent oxidoreductase" evidence="4">
    <location>
        <begin position="243"/>
        <end position="300"/>
    </location>
</feature>
<evidence type="ECO:0000313" key="6">
    <source>
        <dbReference type="Proteomes" id="UP001359485"/>
    </source>
</evidence>